<organism evidence="1 2">
    <name type="scientific">Triticum urartu</name>
    <name type="common">Red wild einkorn</name>
    <name type="synonym">Crithodium urartu</name>
    <dbReference type="NCBI Taxonomy" id="4572"/>
    <lineage>
        <taxon>Eukaryota</taxon>
        <taxon>Viridiplantae</taxon>
        <taxon>Streptophyta</taxon>
        <taxon>Embryophyta</taxon>
        <taxon>Tracheophyta</taxon>
        <taxon>Spermatophyta</taxon>
        <taxon>Magnoliopsida</taxon>
        <taxon>Liliopsida</taxon>
        <taxon>Poales</taxon>
        <taxon>Poaceae</taxon>
        <taxon>BOP clade</taxon>
        <taxon>Pooideae</taxon>
        <taxon>Triticodae</taxon>
        <taxon>Triticeae</taxon>
        <taxon>Triticinae</taxon>
        <taxon>Triticum</taxon>
    </lineage>
</organism>
<keyword evidence="2" id="KW-1185">Reference proteome</keyword>
<dbReference type="Gramene" id="TuG1812G0700005342.01.T01">
    <property type="protein sequence ID" value="TuG1812G0700005342.01.T01"/>
    <property type="gene ID" value="TuG1812G0700005342.01"/>
</dbReference>
<proteinExistence type="predicted"/>
<evidence type="ECO:0000313" key="1">
    <source>
        <dbReference type="EnsemblPlants" id="TuG1812G0700005342.01.T01"/>
    </source>
</evidence>
<reference evidence="2" key="1">
    <citation type="journal article" date="2013" name="Nature">
        <title>Draft genome of the wheat A-genome progenitor Triticum urartu.</title>
        <authorList>
            <person name="Ling H.Q."/>
            <person name="Zhao S."/>
            <person name="Liu D."/>
            <person name="Wang J."/>
            <person name="Sun H."/>
            <person name="Zhang C."/>
            <person name="Fan H."/>
            <person name="Li D."/>
            <person name="Dong L."/>
            <person name="Tao Y."/>
            <person name="Gao C."/>
            <person name="Wu H."/>
            <person name="Li Y."/>
            <person name="Cui Y."/>
            <person name="Guo X."/>
            <person name="Zheng S."/>
            <person name="Wang B."/>
            <person name="Yu K."/>
            <person name="Liang Q."/>
            <person name="Yang W."/>
            <person name="Lou X."/>
            <person name="Chen J."/>
            <person name="Feng M."/>
            <person name="Jian J."/>
            <person name="Zhang X."/>
            <person name="Luo G."/>
            <person name="Jiang Y."/>
            <person name="Liu J."/>
            <person name="Wang Z."/>
            <person name="Sha Y."/>
            <person name="Zhang B."/>
            <person name="Wu H."/>
            <person name="Tang D."/>
            <person name="Shen Q."/>
            <person name="Xue P."/>
            <person name="Zou S."/>
            <person name="Wang X."/>
            <person name="Liu X."/>
            <person name="Wang F."/>
            <person name="Yang Y."/>
            <person name="An X."/>
            <person name="Dong Z."/>
            <person name="Zhang K."/>
            <person name="Zhang X."/>
            <person name="Luo M.C."/>
            <person name="Dvorak J."/>
            <person name="Tong Y."/>
            <person name="Wang J."/>
            <person name="Yang H."/>
            <person name="Li Z."/>
            <person name="Wang D."/>
            <person name="Zhang A."/>
            <person name="Wang J."/>
        </authorList>
    </citation>
    <scope>NUCLEOTIDE SEQUENCE</scope>
    <source>
        <strain evidence="2">cv. G1812</strain>
    </source>
</reference>
<dbReference type="Proteomes" id="UP000015106">
    <property type="component" value="Chromosome 7"/>
</dbReference>
<reference evidence="1" key="2">
    <citation type="submission" date="2018-03" db="EMBL/GenBank/DDBJ databases">
        <title>The Triticum urartu genome reveals the dynamic nature of wheat genome evolution.</title>
        <authorList>
            <person name="Ling H."/>
            <person name="Ma B."/>
            <person name="Shi X."/>
            <person name="Liu H."/>
            <person name="Dong L."/>
            <person name="Sun H."/>
            <person name="Cao Y."/>
            <person name="Gao Q."/>
            <person name="Zheng S."/>
            <person name="Li Y."/>
            <person name="Yu Y."/>
            <person name="Du H."/>
            <person name="Qi M."/>
            <person name="Li Y."/>
            <person name="Yu H."/>
            <person name="Cui Y."/>
            <person name="Wang N."/>
            <person name="Chen C."/>
            <person name="Wu H."/>
            <person name="Zhao Y."/>
            <person name="Zhang J."/>
            <person name="Li Y."/>
            <person name="Zhou W."/>
            <person name="Zhang B."/>
            <person name="Hu W."/>
            <person name="Eijk M."/>
            <person name="Tang J."/>
            <person name="Witsenboer H."/>
            <person name="Zhao S."/>
            <person name="Li Z."/>
            <person name="Zhang A."/>
            <person name="Wang D."/>
            <person name="Liang C."/>
        </authorList>
    </citation>
    <scope>NUCLEOTIDE SEQUENCE [LARGE SCALE GENOMIC DNA]</scope>
    <source>
        <strain evidence="1">cv. G1812</strain>
    </source>
</reference>
<dbReference type="AlphaFoldDB" id="A0A8R7VBD1"/>
<evidence type="ECO:0000313" key="2">
    <source>
        <dbReference type="Proteomes" id="UP000015106"/>
    </source>
</evidence>
<reference evidence="1" key="3">
    <citation type="submission" date="2022-06" db="UniProtKB">
        <authorList>
            <consortium name="EnsemblPlants"/>
        </authorList>
    </citation>
    <scope>IDENTIFICATION</scope>
</reference>
<protein>
    <submittedName>
        <fullName evidence="1">Uncharacterized protein</fullName>
    </submittedName>
</protein>
<dbReference type="EnsemblPlants" id="TuG1812G0700005342.01.T01">
    <property type="protein sequence ID" value="TuG1812G0700005342.01.T01"/>
    <property type="gene ID" value="TuG1812G0700005342.01"/>
</dbReference>
<name>A0A8R7VBD1_TRIUA</name>
<accession>A0A8R7VBD1</accession>
<sequence>MSFSFSKIAQRYKFFCRDKWEKVASTEVDLGCSVVHMEVDVGLIKDQAMT</sequence>